<dbReference type="GO" id="GO:0005737">
    <property type="term" value="C:cytoplasm"/>
    <property type="evidence" value="ECO:0007669"/>
    <property type="project" value="TreeGrafter"/>
</dbReference>
<evidence type="ECO:0000259" key="3">
    <source>
        <dbReference type="Pfam" id="PF23622"/>
    </source>
</evidence>
<evidence type="ECO:0000256" key="2">
    <source>
        <dbReference type="ARBA" id="ARBA00023186"/>
    </source>
</evidence>
<dbReference type="GO" id="GO:0051082">
    <property type="term" value="F:unfolded protein binding"/>
    <property type="evidence" value="ECO:0007669"/>
    <property type="project" value="InterPro"/>
</dbReference>
<protein>
    <recommendedName>
        <fullName evidence="3">At1g61320/AtMIF1 LRR domain-containing protein</fullName>
    </recommendedName>
</protein>
<dbReference type="AlphaFoldDB" id="A0A803MIW1"/>
<dbReference type="GO" id="GO:0009409">
    <property type="term" value="P:response to cold"/>
    <property type="evidence" value="ECO:0007669"/>
    <property type="project" value="UniProtKB-ARBA"/>
</dbReference>
<organism evidence="4 5">
    <name type="scientific">Chenopodium quinoa</name>
    <name type="common">Quinoa</name>
    <dbReference type="NCBI Taxonomy" id="63459"/>
    <lineage>
        <taxon>Eukaryota</taxon>
        <taxon>Viridiplantae</taxon>
        <taxon>Streptophyta</taxon>
        <taxon>Embryophyta</taxon>
        <taxon>Tracheophyta</taxon>
        <taxon>Spermatophyta</taxon>
        <taxon>Magnoliopsida</taxon>
        <taxon>eudicotyledons</taxon>
        <taxon>Gunneridae</taxon>
        <taxon>Pentapetalae</taxon>
        <taxon>Caryophyllales</taxon>
        <taxon>Chenopodiaceae</taxon>
        <taxon>Chenopodioideae</taxon>
        <taxon>Atripliceae</taxon>
        <taxon>Chenopodium</taxon>
    </lineage>
</organism>
<dbReference type="PANTHER" id="PTHR21431">
    <property type="entry name" value="PREFOLDIN SUBUNIT 6"/>
    <property type="match status" value="1"/>
</dbReference>
<dbReference type="EnsemblPlants" id="AUR62030207-RA">
    <property type="protein sequence ID" value="AUR62030207-RA:cds"/>
    <property type="gene ID" value="AUR62030207"/>
</dbReference>
<dbReference type="Proteomes" id="UP000596660">
    <property type="component" value="Unplaced"/>
</dbReference>
<evidence type="ECO:0000313" key="4">
    <source>
        <dbReference type="EnsemblPlants" id="AUR62030207-RA:cds"/>
    </source>
</evidence>
<dbReference type="InterPro" id="IPR009053">
    <property type="entry name" value="Prefoldin"/>
</dbReference>
<evidence type="ECO:0000313" key="5">
    <source>
        <dbReference type="Proteomes" id="UP000596660"/>
    </source>
</evidence>
<feature type="domain" description="At1g61320/AtMIF1 LRR" evidence="3">
    <location>
        <begin position="9"/>
        <end position="133"/>
    </location>
</feature>
<sequence length="272" mass="30652">MLDSGIIFLTSLHLSDVQVSGEFLEFLLSVSPLLEQLYVKNSMILVRLKVAFFKLKQLTIDRCARLEELEIDAVNLSYLYYAGFGNIEFKSVPALVEAKLFGDCCTPSILICQKIASFAMQLSRLSLVLVLESCDEVDWGGYILLQEEARVLQGLESLPCIIKYKALPRLKVLEYVGYDGSDDDVDLLLYLLDMATQLDTFICRPVTCPMELDLLSEDANVYKLIGPVLVKQDLAEANANVRKRIEYISAELKRLDATLQDMEDKQNSKKEG</sequence>
<evidence type="ECO:0000256" key="1">
    <source>
        <dbReference type="ARBA" id="ARBA00008045"/>
    </source>
</evidence>
<comment type="similarity">
    <text evidence="1">Belongs to the prefoldin subunit beta family.</text>
</comment>
<keyword evidence="2" id="KW-0143">Chaperone</keyword>
<dbReference type="GO" id="GO:0016272">
    <property type="term" value="C:prefoldin complex"/>
    <property type="evidence" value="ECO:0007669"/>
    <property type="project" value="InterPro"/>
</dbReference>
<dbReference type="SUPFAM" id="SSF46579">
    <property type="entry name" value="Prefoldin"/>
    <property type="match status" value="1"/>
</dbReference>
<dbReference type="InterPro" id="IPR002777">
    <property type="entry name" value="PFD_beta-like"/>
</dbReference>
<reference evidence="4" key="2">
    <citation type="submission" date="2021-03" db="UniProtKB">
        <authorList>
            <consortium name="EnsemblPlants"/>
        </authorList>
    </citation>
    <scope>IDENTIFICATION</scope>
</reference>
<dbReference type="GO" id="GO:0051131">
    <property type="term" value="P:chaperone-mediated protein complex assembly"/>
    <property type="evidence" value="ECO:0007669"/>
    <property type="project" value="TreeGrafter"/>
</dbReference>
<dbReference type="SUPFAM" id="SSF52047">
    <property type="entry name" value="RNI-like"/>
    <property type="match status" value="1"/>
</dbReference>
<dbReference type="Gramene" id="AUR62030207-RA">
    <property type="protein sequence ID" value="AUR62030207-RA:cds"/>
    <property type="gene ID" value="AUR62030207"/>
</dbReference>
<dbReference type="InterPro" id="IPR055357">
    <property type="entry name" value="LRR_At1g61320_AtMIF1"/>
</dbReference>
<proteinExistence type="inferred from homology"/>
<dbReference type="CDD" id="cd23161">
    <property type="entry name" value="Prefoldin_6"/>
    <property type="match status" value="1"/>
</dbReference>
<dbReference type="GO" id="GO:0006457">
    <property type="term" value="P:protein folding"/>
    <property type="evidence" value="ECO:0007669"/>
    <property type="project" value="InterPro"/>
</dbReference>
<dbReference type="Pfam" id="PF01920">
    <property type="entry name" value="Prefoldin_2"/>
    <property type="match status" value="1"/>
</dbReference>
<dbReference type="PANTHER" id="PTHR21431:SF0">
    <property type="entry name" value="PREFOLDIN SUBUNIT 6"/>
    <property type="match status" value="1"/>
</dbReference>
<name>A0A803MIW1_CHEQI</name>
<dbReference type="Gene3D" id="1.10.287.370">
    <property type="match status" value="1"/>
</dbReference>
<keyword evidence="5" id="KW-1185">Reference proteome</keyword>
<reference evidence="4" key="1">
    <citation type="journal article" date="2017" name="Nature">
        <title>The genome of Chenopodium quinoa.</title>
        <authorList>
            <person name="Jarvis D.E."/>
            <person name="Ho Y.S."/>
            <person name="Lightfoot D.J."/>
            <person name="Schmoeckel S.M."/>
            <person name="Li B."/>
            <person name="Borm T.J.A."/>
            <person name="Ohyanagi H."/>
            <person name="Mineta K."/>
            <person name="Michell C.T."/>
            <person name="Saber N."/>
            <person name="Kharbatia N.M."/>
            <person name="Rupper R.R."/>
            <person name="Sharp A.R."/>
            <person name="Dally N."/>
            <person name="Boughton B.A."/>
            <person name="Woo Y.H."/>
            <person name="Gao G."/>
            <person name="Schijlen E.G.W.M."/>
            <person name="Guo X."/>
            <person name="Momin A.A."/>
            <person name="Negrao S."/>
            <person name="Al-Babili S."/>
            <person name="Gehring C."/>
            <person name="Roessner U."/>
            <person name="Jung C."/>
            <person name="Murphy K."/>
            <person name="Arold S.T."/>
            <person name="Gojobori T."/>
            <person name="van der Linden C.G."/>
            <person name="van Loo E.N."/>
            <person name="Jellen E.N."/>
            <person name="Maughan P.J."/>
            <person name="Tester M."/>
        </authorList>
    </citation>
    <scope>NUCLEOTIDE SEQUENCE [LARGE SCALE GENOMIC DNA]</scope>
    <source>
        <strain evidence="4">cv. PI 614886</strain>
    </source>
</reference>
<dbReference type="GO" id="GO:0051087">
    <property type="term" value="F:protein-folding chaperone binding"/>
    <property type="evidence" value="ECO:0007669"/>
    <property type="project" value="TreeGrafter"/>
</dbReference>
<accession>A0A803MIW1</accession>
<dbReference type="Pfam" id="PF23622">
    <property type="entry name" value="LRR_At1g61320_AtMIF1"/>
    <property type="match status" value="1"/>
</dbReference>